<organism evidence="10 11">
    <name type="scientific">Strigamia maritima</name>
    <name type="common">European centipede</name>
    <name type="synonym">Geophilus maritimus</name>
    <dbReference type="NCBI Taxonomy" id="126957"/>
    <lineage>
        <taxon>Eukaryota</taxon>
        <taxon>Metazoa</taxon>
        <taxon>Ecdysozoa</taxon>
        <taxon>Arthropoda</taxon>
        <taxon>Myriapoda</taxon>
        <taxon>Chilopoda</taxon>
        <taxon>Pleurostigmophora</taxon>
        <taxon>Geophilomorpha</taxon>
        <taxon>Linotaeniidae</taxon>
        <taxon>Strigamia</taxon>
    </lineage>
</organism>
<feature type="compositionally biased region" description="Basic and acidic residues" evidence="7">
    <location>
        <begin position="1567"/>
        <end position="1577"/>
    </location>
</feature>
<feature type="region of interest" description="Disordered" evidence="7">
    <location>
        <begin position="2895"/>
        <end position="2915"/>
    </location>
</feature>
<evidence type="ECO:0000256" key="3">
    <source>
        <dbReference type="ARBA" id="ARBA00023054"/>
    </source>
</evidence>
<feature type="compositionally biased region" description="Basic and acidic residues" evidence="7">
    <location>
        <begin position="1612"/>
        <end position="1631"/>
    </location>
</feature>
<evidence type="ECO:0008006" key="12">
    <source>
        <dbReference type="Google" id="ProtNLM"/>
    </source>
</evidence>
<dbReference type="PRINTS" id="PR00380">
    <property type="entry name" value="KINESINHEAVY"/>
</dbReference>
<dbReference type="SUPFAM" id="SSF52540">
    <property type="entry name" value="P-loop containing nucleoside triphosphate hydrolases"/>
    <property type="match status" value="1"/>
</dbReference>
<dbReference type="InterPro" id="IPR019821">
    <property type="entry name" value="Kinesin_motor_CS"/>
</dbReference>
<sequence length="3120" mass="352634">MDCRRLRQEVNSLWQHKLDRLPRGRIKLLRSDVSLLKQRRRLDISTTSPATSESARRECINKATRVLLSKPHGPVLRVRSNNISINKRGVNNKNREQQRASSKHGRNSVMVKNDKYMGVPSYLRPVVKLKMLKRMPRYSNGWTWEGESARQLVQFNNDDPPLMRTCYPAMRHIEGDVIRVRDSVLLKSGPRKNDLPFVAKIAALWENPEDGEMMLSLLWYYRPEHTEFGRKPYHMEDEIFASKHKDINSVACIEDKCYVLTFNEYCRYRRRVRFLEDNLRLNSSVVPDPEEGYLRKDRQPLGYVSPEMVFFVVKTRITSRKANREGFDMANVKVAVRVRPMSRRELELGAETIVNFNGDTASITNLKVPEKSEIDSRERIRHFVFDFCYWSMMPNDPHNVTQDMIFNELGAQVLESALDGYNACILAYGQSGSGKTYTMMGMSGELGLIPRICESLFTNASERSGKKVTFHADVSFLEIYNERVCDLLQNPFPHKNRTSLKVREHPKRGPYVQDLSKHDVPDFQTVLSLIERGNQNRSVASTESHSRSSRSHAIFTINFTQACLDAEMPSEIVSKIHLVDLAGSERASIKFNRTRLKEGSNINKSLVTLGNVISALAEKSLSMWSLDSLGSTYSLESMGSSPASSPRRIRQTFVPYRDSVLTWLLKDSFGGNSKTIMIATISPASTCYSETIGTLHYAQRAKCIVNKPIINEDSTVKLIRDLRAEIARLRELLANAQIHNVINSSRDEVSIVEILNENERNAFTLTKTWMEKWHESGRLVEDSEMSILKSKSSVIVDTRLPHLIVLDNHILSTGIKIYYLKYGKTRIGNDSSGCADIGVSGSTLLPEHCELDFDGSNVTLSPLPGATCFINEYIVHVPTLLRQADIVKLGSDLTLRFNHPSEVQKLINEKNKEKLMLKPPSHFIYDNEQNSGFINWCCHECLLNRCNGATTATNCPLHVYSFPICQQRQFCERFLASTSCADDKLKVAIHHVDSSNTTSSCCFAKDIFCTDKHKTCCYGNGIGRDSAITDNCKNSDVLPGDRIQVTPLILHHLENEKFRNMSGDMLFIGDFDGANCSVKLANASENSCHVCCYGHYPIDKYCAFSVGANTQIMTWASPKNSTVDSKLFMDNLVCRSHLASSKWCENEAVAENSIVITDRCNPIGDTTSEVENSALQSRLSDEVCLVKNKQVNCVKDISNSLIMKEKHHLRNKSSNFSSAACLSKRQSRLFKHKCCWKSRRRSLQNFTAKLKKRSFVHTVRKTNVYGRERVKKRPGRLLFSKSKMWKNDAVLTREYRTKNKVSYFNTKVDLDVKKLGITSSSQCQLTSNSGLLNNAQQFVNFVKEITDSEHLVEVLTNPSEEENVEEKSIAKEIPAIQVKEEEEEEINQSQIMPDDITSITTNSLSVLTNDTELKRTLSNNDIHQSVNLIENNDQSEENVAQQTTKVRTNSWSEPSQMSLEQLDSEIKDLQENLKVDLVNQVLDSILLNEYIPQEIEQLHNNRMEKSLPSKKLVRQSAKLCTSPELRDEIENEGTSQVQKRPLRMIGGVMSRSISLEEEEIDCGQRATRPEHRDEVEGGQRAPPLIIISQPSNGFSESGVVLDDEDFHCEDELKNNDVDDDEGSGRFDDNRSIEFPYSDDFESDESNDDESGNEDDDDDNGIESDEDIFYIPIDQLRGFSPPQIVVDKELVFELEGFTRKGQVLNSTQSCQVRHEGTDQLKSEREEFITSNIQVNANDESLRFAGHYHNKELASRPQNLSKDKTEQHQMDEDSQLLIDFSTPCDLLNDPEDEEDEVFACTGYTLSPMDILIDYRMMSPVDRHRLYTIPELSSEYSSTPTEGILGNMSEADVACLEEDENICKNQIVTSQNEAKKWCGDEERSSLKNNDDEIWKNGSCDKLFHNLCDETECDVQCGPTRDWNEQNANHKFQPQVDSSVVNPGIGLDSKRDLGTDTGDDSSSCKKTGHLLIMQSDSVESSNNTLEGETAADVATVQAPAACRDLWKLYKQFSEDSEDEGARNEAQDGMEKVEQPLREKEVCGHENSPCECESEANMPPHKDHNSDMSHDASVNSSDYYIQKENGKMCDKITENVNTFCDNRIIIDNEELKNLNKTVKMDFLKVENGVNSMPDEMTDVCRVDDVFVSIDVNGRLNIDDRCVQRSDESCEGRMNNTENECVLTQEISKDACGKLSNQMSNRCSDQLIGIFNENEKKNGEIETCNFEKNIKEFEEDVSLSEKKKMLHLSEITWMKTNQWVNPVKDCCDILPPIKLLNTRNNSTEANDAYSDDTKSTKTDRERSITPDSLDDVTSNGCTLLKSRRIGQASPTTPTNLFARNKLSPLAGPRSLYTKNTDFGAFSDLWGASTDSITFVFLGPASNFGQEGLFTRNLRSPKSPGRSNSWKLQHESLLPRSISLDCINGMVQYSLTTRATSMESMIPEDLMNVIEKGRLHGIDLEEMRGDQTSIEIHQDSPSPEFCRALKYYSHSKNNSFMLPSRAFSQGSVVETPVSSKKSLAFERKTKKSVSWSDLSGHELAMEEGSISKQRNNMRDIKPIIKKVESNNYIHPDYISNSCDYTETDAEEDLKKCALFTKIQKKRNPSAWVIAPQTQSFALKLPDHVKARIKPAPAPPDVQVKNEIYTAPTLEKSNLNEVCPSAMCKVGPKSFSSVTSLKEAAVTRLTDINYQSETDIQKPPFAQMVEKLLANKEIVEEVQRMDNLSQLNNNMKNANFVVPSSDYDWARLSVILSEASVFFQQLSTFCANRTKLVVPKSDQTALKVSYRDIETQTNDLQKKTDSATTTDNFSPSSTNLPSFFDAINDTTQNYSQSGNNSALETKKDDSKVDSAVQVDTLRTNRSSQGYRFKCKRRREACLKKELEILTQEKGRIIKALERCQQQNGHVNGNSTEDVTTTDDELSAPDNPDYLISYQASLETACSRVVHKLDKLRETKETESHSSTTNSSLLNSPLSYSTEYLPMIQHNNIDTLNRLGCSQKNGLKKHWQQQSHSSSSSLSLSSTKSQSSDYLKPQEYCSQLINIRRGVVAASRNSPLNADPVKKLQNASINEETSPDHALGNTAKDIENLLWECQAARQRAQHEIELAQEQLKNQKMAVKNLASVLQQKV</sequence>
<dbReference type="InterPro" id="IPR008984">
    <property type="entry name" value="SMAD_FHA_dom_sf"/>
</dbReference>
<feature type="region of interest" description="Disordered" evidence="7">
    <location>
        <begin position="2994"/>
        <end position="3016"/>
    </location>
</feature>
<feature type="compositionally biased region" description="Polar residues" evidence="7">
    <location>
        <begin position="2895"/>
        <end position="2906"/>
    </location>
</feature>
<keyword evidence="4 5" id="KW-0505">Motor protein</keyword>
<evidence type="ECO:0000256" key="2">
    <source>
        <dbReference type="ARBA" id="ARBA00022840"/>
    </source>
</evidence>
<reference evidence="11" key="1">
    <citation type="submission" date="2011-05" db="EMBL/GenBank/DDBJ databases">
        <authorList>
            <person name="Richards S.R."/>
            <person name="Qu J."/>
            <person name="Jiang H."/>
            <person name="Jhangiani S.N."/>
            <person name="Agravi P."/>
            <person name="Goodspeed R."/>
            <person name="Gross S."/>
            <person name="Mandapat C."/>
            <person name="Jackson L."/>
            <person name="Mathew T."/>
            <person name="Pu L."/>
            <person name="Thornton R."/>
            <person name="Saada N."/>
            <person name="Wilczek-Boney K.B."/>
            <person name="Lee S."/>
            <person name="Kovar C."/>
            <person name="Wu Y."/>
            <person name="Scherer S.E."/>
            <person name="Worley K.C."/>
            <person name="Muzny D.M."/>
            <person name="Gibbs R."/>
        </authorList>
    </citation>
    <scope>NUCLEOTIDE SEQUENCE</scope>
    <source>
        <strain evidence="11">Brora</strain>
    </source>
</reference>
<feature type="coiled-coil region" evidence="6">
    <location>
        <begin position="3081"/>
        <end position="3119"/>
    </location>
</feature>
<dbReference type="PROSITE" id="PS51038">
    <property type="entry name" value="BAH"/>
    <property type="match status" value="1"/>
</dbReference>
<evidence type="ECO:0000259" key="8">
    <source>
        <dbReference type="PROSITE" id="PS50067"/>
    </source>
</evidence>
<dbReference type="InterPro" id="IPR027417">
    <property type="entry name" value="P-loop_NTPase"/>
</dbReference>
<dbReference type="InterPro" id="IPR001025">
    <property type="entry name" value="BAH_dom"/>
</dbReference>
<dbReference type="Proteomes" id="UP000014500">
    <property type="component" value="Unassembled WGS sequence"/>
</dbReference>
<dbReference type="eggNOG" id="KOG1886">
    <property type="taxonomic scope" value="Eukaryota"/>
</dbReference>
<evidence type="ECO:0000256" key="4">
    <source>
        <dbReference type="ARBA" id="ARBA00023175"/>
    </source>
</evidence>
<dbReference type="PROSITE" id="PS50067">
    <property type="entry name" value="KINESIN_MOTOR_2"/>
    <property type="match status" value="1"/>
</dbReference>
<feature type="domain" description="Kinesin motor" evidence="8">
    <location>
        <begin position="331"/>
        <end position="704"/>
    </location>
</feature>
<feature type="binding site" evidence="5">
    <location>
        <begin position="429"/>
        <end position="436"/>
    </location>
    <ligand>
        <name>ATP</name>
        <dbReference type="ChEBI" id="CHEBI:30616"/>
    </ligand>
</feature>
<dbReference type="GO" id="GO:0005524">
    <property type="term" value="F:ATP binding"/>
    <property type="evidence" value="ECO:0007669"/>
    <property type="project" value="UniProtKB-UniRule"/>
</dbReference>
<dbReference type="FunFam" id="3.40.850.10:FF:000021">
    <property type="entry name" value="kinesin-like protein KIF16B isoform X1"/>
    <property type="match status" value="1"/>
</dbReference>
<feature type="compositionally biased region" description="Basic and acidic residues" evidence="7">
    <location>
        <begin position="2285"/>
        <end position="2298"/>
    </location>
</feature>
<feature type="region of interest" description="Disordered" evidence="7">
    <location>
        <begin position="1432"/>
        <end position="1454"/>
    </location>
</feature>
<keyword evidence="11" id="KW-1185">Reference proteome</keyword>
<evidence type="ECO:0000256" key="1">
    <source>
        <dbReference type="ARBA" id="ARBA00022741"/>
    </source>
</evidence>
<evidence type="ECO:0000313" key="10">
    <source>
        <dbReference type="EnsemblMetazoa" id="SMAR003051-PA"/>
    </source>
</evidence>
<evidence type="ECO:0000256" key="6">
    <source>
        <dbReference type="SAM" id="Coils"/>
    </source>
</evidence>
<reference evidence="10" key="2">
    <citation type="submission" date="2015-02" db="UniProtKB">
        <authorList>
            <consortium name="EnsemblMetazoa"/>
        </authorList>
    </citation>
    <scope>IDENTIFICATION</scope>
</reference>
<dbReference type="PANTHER" id="PTHR47117:SF6">
    <property type="entry name" value="KINESIN-LIKE PROTEIN KIF16B"/>
    <property type="match status" value="1"/>
</dbReference>
<feature type="region of interest" description="Disordered" evidence="7">
    <location>
        <begin position="1612"/>
        <end position="1663"/>
    </location>
</feature>
<feature type="compositionally biased region" description="Acidic residues" evidence="7">
    <location>
        <begin position="1636"/>
        <end position="1663"/>
    </location>
</feature>
<feature type="compositionally biased region" description="Low complexity" evidence="7">
    <location>
        <begin position="2999"/>
        <end position="3016"/>
    </location>
</feature>
<dbReference type="EnsemblMetazoa" id="SMAR003051-RA">
    <property type="protein sequence ID" value="SMAR003051-PA"/>
    <property type="gene ID" value="SMAR003051"/>
</dbReference>
<comment type="similarity">
    <text evidence="5">Belongs to the TRAFAC class myosin-kinesin ATPase superfamily. Kinesin family.</text>
</comment>
<dbReference type="GO" id="GO:0007018">
    <property type="term" value="P:microtubule-based movement"/>
    <property type="evidence" value="ECO:0007669"/>
    <property type="project" value="InterPro"/>
</dbReference>
<evidence type="ECO:0000256" key="7">
    <source>
        <dbReference type="SAM" id="MobiDB-lite"/>
    </source>
</evidence>
<accession>T1IPU5</accession>
<dbReference type="Gene3D" id="2.30.30.490">
    <property type="match status" value="1"/>
</dbReference>
<dbReference type="SUPFAM" id="SSF49879">
    <property type="entry name" value="SMAD/FHA domain"/>
    <property type="match status" value="1"/>
</dbReference>
<dbReference type="PANTHER" id="PTHR47117">
    <property type="entry name" value="STAR-RELATED LIPID TRANSFER PROTEIN 9"/>
    <property type="match status" value="1"/>
</dbReference>
<dbReference type="Pfam" id="PF00225">
    <property type="entry name" value="Kinesin"/>
    <property type="match status" value="1"/>
</dbReference>
<dbReference type="PROSITE" id="PS00411">
    <property type="entry name" value="KINESIN_MOTOR_1"/>
    <property type="match status" value="1"/>
</dbReference>
<keyword evidence="1 5" id="KW-0547">Nucleotide-binding</keyword>
<feature type="region of interest" description="Disordered" evidence="7">
    <location>
        <begin position="88"/>
        <end position="107"/>
    </location>
</feature>
<dbReference type="InterPro" id="IPR001752">
    <property type="entry name" value="Kinesin_motor_dom"/>
</dbReference>
<dbReference type="EMBL" id="JH431265">
    <property type="status" value="NOT_ANNOTATED_CDS"/>
    <property type="molecule type" value="Genomic_DNA"/>
</dbReference>
<name>T1IPU5_STRMM</name>
<dbReference type="eggNOG" id="KOG0245">
    <property type="taxonomic scope" value="Eukaryota"/>
</dbReference>
<dbReference type="HOGENOM" id="CLU_225736_0_0_1"/>
<dbReference type="InterPro" id="IPR036961">
    <property type="entry name" value="Kinesin_motor_dom_sf"/>
</dbReference>
<dbReference type="Gene3D" id="3.40.850.10">
    <property type="entry name" value="Kinesin motor domain"/>
    <property type="match status" value="1"/>
</dbReference>
<evidence type="ECO:0000259" key="9">
    <source>
        <dbReference type="PROSITE" id="PS51038"/>
    </source>
</evidence>
<evidence type="ECO:0000256" key="5">
    <source>
        <dbReference type="PROSITE-ProRule" id="PRU00283"/>
    </source>
</evidence>
<proteinExistence type="inferred from homology"/>
<feature type="region of interest" description="Disordered" evidence="7">
    <location>
        <begin position="2277"/>
        <end position="2302"/>
    </location>
</feature>
<feature type="domain" description="BAH" evidence="9">
    <location>
        <begin position="176"/>
        <end position="298"/>
    </location>
</feature>
<keyword evidence="3 6" id="KW-0175">Coiled coil</keyword>
<dbReference type="GO" id="GO:0003682">
    <property type="term" value="F:chromatin binding"/>
    <property type="evidence" value="ECO:0007669"/>
    <property type="project" value="InterPro"/>
</dbReference>
<dbReference type="GO" id="GO:0003777">
    <property type="term" value="F:microtubule motor activity"/>
    <property type="evidence" value="ECO:0007669"/>
    <property type="project" value="InterPro"/>
</dbReference>
<feature type="region of interest" description="Disordered" evidence="7">
    <location>
        <begin position="1558"/>
        <end position="1598"/>
    </location>
</feature>
<dbReference type="Pfam" id="PF01426">
    <property type="entry name" value="BAH"/>
    <property type="match status" value="1"/>
</dbReference>
<protein>
    <recommendedName>
        <fullName evidence="12">Kinesin motor domain-containing protein</fullName>
    </recommendedName>
</protein>
<evidence type="ECO:0000313" key="11">
    <source>
        <dbReference type="Proteomes" id="UP000014500"/>
    </source>
</evidence>
<dbReference type="SMART" id="SM00439">
    <property type="entry name" value="BAH"/>
    <property type="match status" value="1"/>
</dbReference>
<dbReference type="GO" id="GO:0008017">
    <property type="term" value="F:microtubule binding"/>
    <property type="evidence" value="ECO:0007669"/>
    <property type="project" value="InterPro"/>
</dbReference>
<dbReference type="STRING" id="126957.T1IPU5"/>
<dbReference type="InterPro" id="IPR043151">
    <property type="entry name" value="BAH_sf"/>
</dbReference>
<dbReference type="Gene3D" id="2.60.200.20">
    <property type="match status" value="1"/>
</dbReference>
<keyword evidence="2 5" id="KW-0067">ATP-binding</keyword>
<dbReference type="SMART" id="SM00129">
    <property type="entry name" value="KISc"/>
    <property type="match status" value="1"/>
</dbReference>